<organism evidence="3 4">
    <name type="scientific">Paucibacter sediminis</name>
    <dbReference type="NCBI Taxonomy" id="3019553"/>
    <lineage>
        <taxon>Bacteria</taxon>
        <taxon>Pseudomonadati</taxon>
        <taxon>Pseudomonadota</taxon>
        <taxon>Betaproteobacteria</taxon>
        <taxon>Burkholderiales</taxon>
        <taxon>Sphaerotilaceae</taxon>
        <taxon>Roseateles</taxon>
    </lineage>
</organism>
<dbReference type="SUPFAM" id="SSF54427">
    <property type="entry name" value="NTF2-like"/>
    <property type="match status" value="1"/>
</dbReference>
<accession>A0AA95SRT1</accession>
<sequence length="152" mass="17133">MSSNTRRRLLAAATLALGAAPALARPRAADIAQLRRQAKAWDEAIVRQDRAAIEANMAEDFRQIDADADIEDKRSFVEGLMSPKLRIAPYAVEDFEIRLYGDTALLSGRTRMQGSHDGKPFTSHYRYIDVYVRRGGRWQIVSVQITRVREAS</sequence>
<feature type="chain" id="PRO_5041738392" evidence="1">
    <location>
        <begin position="25"/>
        <end position="152"/>
    </location>
</feature>
<keyword evidence="1" id="KW-0732">Signal</keyword>
<dbReference type="EMBL" id="CP116346">
    <property type="protein sequence ID" value="WIT13611.1"/>
    <property type="molecule type" value="Genomic_DNA"/>
</dbReference>
<keyword evidence="4" id="KW-1185">Reference proteome</keyword>
<protein>
    <submittedName>
        <fullName evidence="3">Nuclear transport factor 2 family protein</fullName>
    </submittedName>
</protein>
<evidence type="ECO:0000313" key="3">
    <source>
        <dbReference type="EMBL" id="WIT13611.1"/>
    </source>
</evidence>
<dbReference type="KEGG" id="pais:PFX98_08335"/>
<dbReference type="PROSITE" id="PS51318">
    <property type="entry name" value="TAT"/>
    <property type="match status" value="1"/>
</dbReference>
<feature type="domain" description="DUF4440" evidence="2">
    <location>
        <begin position="34"/>
        <end position="140"/>
    </location>
</feature>
<dbReference type="Gene3D" id="3.10.450.50">
    <property type="match status" value="1"/>
</dbReference>
<dbReference type="Pfam" id="PF14534">
    <property type="entry name" value="DUF4440"/>
    <property type="match status" value="1"/>
</dbReference>
<dbReference type="InterPro" id="IPR032710">
    <property type="entry name" value="NTF2-like_dom_sf"/>
</dbReference>
<dbReference type="InterPro" id="IPR006311">
    <property type="entry name" value="TAT_signal"/>
</dbReference>
<reference evidence="3" key="1">
    <citation type="submission" date="2023-01" db="EMBL/GenBank/DDBJ databases">
        <title>Whole genome sequence of Paucibacter sp. S2-9 isolated from pond sediment.</title>
        <authorList>
            <person name="Jung J.Y."/>
        </authorList>
    </citation>
    <scope>NUCLEOTIDE SEQUENCE</scope>
    <source>
        <strain evidence="3">S2-9</strain>
    </source>
</reference>
<feature type="signal peptide" evidence="1">
    <location>
        <begin position="1"/>
        <end position="24"/>
    </location>
</feature>
<evidence type="ECO:0000313" key="4">
    <source>
        <dbReference type="Proteomes" id="UP001177769"/>
    </source>
</evidence>
<gene>
    <name evidence="3" type="ORF">PFX98_08335</name>
</gene>
<proteinExistence type="predicted"/>
<name>A0AA95SRT1_9BURK</name>
<dbReference type="RefSeq" id="WP_285234729.1">
    <property type="nucleotide sequence ID" value="NZ_CP116346.1"/>
</dbReference>
<dbReference type="InterPro" id="IPR027843">
    <property type="entry name" value="DUF4440"/>
</dbReference>
<dbReference type="Proteomes" id="UP001177769">
    <property type="component" value="Chromosome"/>
</dbReference>
<evidence type="ECO:0000259" key="2">
    <source>
        <dbReference type="Pfam" id="PF14534"/>
    </source>
</evidence>
<evidence type="ECO:0000256" key="1">
    <source>
        <dbReference type="SAM" id="SignalP"/>
    </source>
</evidence>
<dbReference type="AlphaFoldDB" id="A0AA95SRT1"/>